<accession>A0A9Y1FPY3</accession>
<sequence>MITDLTPEQKKAVIQILKKITKQCDLGAIAVVTSEGQELAFFAEQGTDSVIMAALASALNAAGMQTVTQLKYGELDQVIIKGKEGFVILQNTGEVITLAASREIYSLALSMQVLARYASDIKNAIA</sequence>
<evidence type="ECO:0000259" key="1">
    <source>
        <dbReference type="SMART" id="SM00960"/>
    </source>
</evidence>
<dbReference type="InterPro" id="IPR004942">
    <property type="entry name" value="Roadblock/LAMTOR2_dom"/>
</dbReference>
<gene>
    <name evidence="2" type="ORF">K9W46_06350</name>
</gene>
<protein>
    <submittedName>
        <fullName evidence="2">Roadblock/LC7 domain-containing protein</fullName>
    </submittedName>
</protein>
<dbReference type="AlphaFoldDB" id="A0A9Y1FPY3"/>
<name>A0A9Y1FPY3_9ARCH</name>
<dbReference type="EMBL" id="CP084167">
    <property type="protein sequence ID" value="UJG44800.1"/>
    <property type="molecule type" value="Genomic_DNA"/>
</dbReference>
<dbReference type="Pfam" id="PF03259">
    <property type="entry name" value="Robl_LC7"/>
    <property type="match status" value="1"/>
</dbReference>
<dbReference type="Gene3D" id="3.30.450.30">
    <property type="entry name" value="Dynein light chain 2a, cytoplasmic"/>
    <property type="match status" value="1"/>
</dbReference>
<reference evidence="2" key="1">
    <citation type="journal article" date="2022" name="Nat. Microbiol.">
        <title>Unique mobile elements and scalable gene flow at the prokaryote-eukaryote boundary revealed by circularized Asgard archaea genomes.</title>
        <authorList>
            <person name="Wu F."/>
            <person name="Speth D.R."/>
            <person name="Philosof A."/>
            <person name="Cremiere A."/>
            <person name="Narayanan A."/>
            <person name="Barco R.A."/>
            <person name="Connon S.A."/>
            <person name="Amend J.P."/>
            <person name="Antoshechkin I.A."/>
            <person name="Orphan V.J."/>
        </authorList>
    </citation>
    <scope>NUCLEOTIDE SEQUENCE</scope>
    <source>
        <strain evidence="2">PR6</strain>
    </source>
</reference>
<dbReference type="SMART" id="SM00960">
    <property type="entry name" value="Robl_LC7"/>
    <property type="match status" value="1"/>
</dbReference>
<evidence type="ECO:0000313" key="2">
    <source>
        <dbReference type="EMBL" id="UJG44800.1"/>
    </source>
</evidence>
<organism evidence="2">
    <name type="scientific">Candidatus Heimdallarchaeum endolithica</name>
    <dbReference type="NCBI Taxonomy" id="2876572"/>
    <lineage>
        <taxon>Archaea</taxon>
        <taxon>Promethearchaeati</taxon>
        <taxon>Candidatus Heimdallarchaeota</taxon>
        <taxon>Candidatus Heimdallarchaeia (ex Rinke et al. 2021) (nom. nud.)</taxon>
        <taxon>Candidatus Heimdallarchaeales</taxon>
        <taxon>Candidatus Heimdallarchaeaceae</taxon>
        <taxon>Candidatus Heimdallarchaeum</taxon>
    </lineage>
</organism>
<dbReference type="Proteomes" id="UP001200513">
    <property type="component" value="Chromosome"/>
</dbReference>
<feature type="domain" description="Roadblock/LAMTOR2" evidence="1">
    <location>
        <begin position="13"/>
        <end position="100"/>
    </location>
</feature>
<dbReference type="SUPFAM" id="SSF103196">
    <property type="entry name" value="Roadblock/LC7 domain"/>
    <property type="match status" value="1"/>
</dbReference>
<proteinExistence type="predicted"/>